<proteinExistence type="predicted"/>
<accession>A0A369JZ23</accession>
<reference evidence="2" key="1">
    <citation type="submission" date="2018-04" db="EMBL/GenBank/DDBJ databases">
        <title>Whole genome sequencing of Hypsizygus marmoreus.</title>
        <authorList>
            <person name="Choi I.-G."/>
            <person name="Min B."/>
            <person name="Kim J.-G."/>
            <person name="Kim S."/>
            <person name="Oh Y.-L."/>
            <person name="Kong W.-S."/>
            <person name="Park H."/>
            <person name="Jeong J."/>
            <person name="Song E.-S."/>
        </authorList>
    </citation>
    <scope>NUCLEOTIDE SEQUENCE [LARGE SCALE GENOMIC DNA]</scope>
    <source>
        <strain evidence="2">51987-8</strain>
    </source>
</reference>
<dbReference type="EMBL" id="LUEZ02000040">
    <property type="protein sequence ID" value="RDB25605.1"/>
    <property type="molecule type" value="Genomic_DNA"/>
</dbReference>
<comment type="caution">
    <text evidence="2">The sequence shown here is derived from an EMBL/GenBank/DDBJ whole genome shotgun (WGS) entry which is preliminary data.</text>
</comment>
<name>A0A369JZ23_HYPMA</name>
<dbReference type="AlphaFoldDB" id="A0A369JZ23"/>
<evidence type="ECO:0000256" key="1">
    <source>
        <dbReference type="SAM" id="MobiDB-lite"/>
    </source>
</evidence>
<organism evidence="2 3">
    <name type="scientific">Hypsizygus marmoreus</name>
    <name type="common">White beech mushroom</name>
    <name type="synonym">Agaricus marmoreus</name>
    <dbReference type="NCBI Taxonomy" id="39966"/>
    <lineage>
        <taxon>Eukaryota</taxon>
        <taxon>Fungi</taxon>
        <taxon>Dikarya</taxon>
        <taxon>Basidiomycota</taxon>
        <taxon>Agaricomycotina</taxon>
        <taxon>Agaricomycetes</taxon>
        <taxon>Agaricomycetidae</taxon>
        <taxon>Agaricales</taxon>
        <taxon>Tricholomatineae</taxon>
        <taxon>Lyophyllaceae</taxon>
        <taxon>Hypsizygus</taxon>
    </lineage>
</organism>
<evidence type="ECO:0000313" key="2">
    <source>
        <dbReference type="EMBL" id="RDB25605.1"/>
    </source>
</evidence>
<sequence>MSEDAAPASTSEDLESSATETNEPVVIPFKAATDDAREVDPAELIGKAIKTIYRISRNDEYELPGSYGIAFRDGSKYHVRIHAIYEEGDVEYEGDIDEDEFEGKTITACSLLSCTGEFFDARIPGILGQDRIQYTAIGFKVDGSEKWNLLYGSEESGYDSDGWYEYSTFYDVFLICVNRPGRARAGRRGQGRR</sequence>
<feature type="compositionally biased region" description="Polar residues" evidence="1">
    <location>
        <begin position="8"/>
        <end position="22"/>
    </location>
</feature>
<keyword evidence="3" id="KW-1185">Reference proteome</keyword>
<feature type="region of interest" description="Disordered" evidence="1">
    <location>
        <begin position="1"/>
        <end position="29"/>
    </location>
</feature>
<protein>
    <submittedName>
        <fullName evidence="2">Uncharacterized protein</fullName>
    </submittedName>
</protein>
<dbReference type="InParanoid" id="A0A369JZ23"/>
<dbReference type="Proteomes" id="UP000076154">
    <property type="component" value="Unassembled WGS sequence"/>
</dbReference>
<dbReference type="OrthoDB" id="3050188at2759"/>
<gene>
    <name evidence="2" type="ORF">Hypma_006880</name>
</gene>
<evidence type="ECO:0000313" key="3">
    <source>
        <dbReference type="Proteomes" id="UP000076154"/>
    </source>
</evidence>